<dbReference type="SFLD" id="SFLDS00057">
    <property type="entry name" value="Glutaminase/Asparaginase"/>
    <property type="match status" value="1"/>
</dbReference>
<feature type="binding site" evidence="4">
    <location>
        <position position="56"/>
    </location>
    <ligand>
        <name>substrate</name>
    </ligand>
</feature>
<dbReference type="PANTHER" id="PTHR11707:SF28">
    <property type="entry name" value="60 KDA LYSOPHOSPHOLIPASE"/>
    <property type="match status" value="1"/>
</dbReference>
<evidence type="ECO:0000256" key="4">
    <source>
        <dbReference type="PIRSR" id="PIRSR001220-2"/>
    </source>
</evidence>
<dbReference type="Gene3D" id="3.40.50.1170">
    <property type="entry name" value="L-asparaginase, N-terminal domain"/>
    <property type="match status" value="1"/>
</dbReference>
<dbReference type="Pfam" id="PF17763">
    <property type="entry name" value="Asparaginase_C"/>
    <property type="match status" value="1"/>
</dbReference>
<feature type="domain" description="L-asparaginase N-terminal" evidence="5">
    <location>
        <begin position="5"/>
        <end position="188"/>
    </location>
</feature>
<dbReference type="Gene3D" id="3.40.50.40">
    <property type="match status" value="1"/>
</dbReference>
<dbReference type="PIRSF" id="PIRSF500176">
    <property type="entry name" value="L_ASNase"/>
    <property type="match status" value="1"/>
</dbReference>
<dbReference type="InterPro" id="IPR006034">
    <property type="entry name" value="Asparaginase/glutaminase-like"/>
</dbReference>
<dbReference type="Pfam" id="PF00710">
    <property type="entry name" value="Asparaginase"/>
    <property type="match status" value="1"/>
</dbReference>
<accession>A0A0F6ASS2</accession>
<sequence>MSLISIGTLGGTIAMVEGGSGGGVVPTLTADALIAAVPQIRNYAQIKAQSLFQLPSPSLKFRHGLEVIGWAENEVKSGADGIVLTQGTDTLEEMAFLLDLLWEHPQPLVLTGAMRSPRAPGADGPANLVAAVLTAASRLSRERGVLVAMNDTIHAARWITKSHALSVQTFVSSDSGPLGYVYEETPVYINTLSRLPKIDRTQFNADVKIGFYESLLDGDAQMLRSMFESGRYDGIVVAGFGAGHVSGDEADIIERYVSRIPVVVASRTYGGRPPRRLMGSMAPRLIFRRKALCSQAGYPPARRGYCCGHYWQRVKIWKKQELTSCSITHNCRSRFRIHGKRATF</sequence>
<comment type="similarity">
    <text evidence="1">Belongs to the asparaginase 1 family.</text>
</comment>
<dbReference type="PROSITE" id="PS51732">
    <property type="entry name" value="ASN_GLN_ASE_3"/>
    <property type="match status" value="1"/>
</dbReference>
<dbReference type="EMBL" id="CP000887">
    <property type="protein sequence ID" value="ACD73323.1"/>
    <property type="molecule type" value="Genomic_DNA"/>
</dbReference>
<dbReference type="FunFam" id="3.40.50.1170:FF:000001">
    <property type="entry name" value="L-asparaginase 2"/>
    <property type="match status" value="1"/>
</dbReference>
<evidence type="ECO:0000256" key="1">
    <source>
        <dbReference type="ARBA" id="ARBA00010518"/>
    </source>
</evidence>
<dbReference type="PIRSF" id="PIRSF001220">
    <property type="entry name" value="L-ASNase_gatD"/>
    <property type="match status" value="1"/>
</dbReference>
<dbReference type="HOGENOM" id="CLU_019134_1_0_5"/>
<evidence type="ECO:0000313" key="8">
    <source>
        <dbReference type="Proteomes" id="UP000002565"/>
    </source>
</evidence>
<dbReference type="SUPFAM" id="SSF53774">
    <property type="entry name" value="Glutaminase/Asparaginase"/>
    <property type="match status" value="1"/>
</dbReference>
<gene>
    <name evidence="7" type="ordered locus">BAbS19_I18410</name>
</gene>
<evidence type="ECO:0000259" key="6">
    <source>
        <dbReference type="Pfam" id="PF17763"/>
    </source>
</evidence>
<dbReference type="InterPro" id="IPR004550">
    <property type="entry name" value="AsnASE_II"/>
</dbReference>
<dbReference type="InterPro" id="IPR027474">
    <property type="entry name" value="L-asparaginase_N"/>
</dbReference>
<dbReference type="InterPro" id="IPR027473">
    <property type="entry name" value="L-asparaginase_C"/>
</dbReference>
<dbReference type="CDD" id="cd08964">
    <property type="entry name" value="L-asparaginase_II"/>
    <property type="match status" value="1"/>
</dbReference>
<keyword evidence="2" id="KW-0378">Hydrolase</keyword>
<feature type="binding site" evidence="4">
    <location>
        <begin position="88"/>
        <end position="89"/>
    </location>
    <ligand>
        <name>substrate</name>
    </ligand>
</feature>
<evidence type="ECO:0000259" key="5">
    <source>
        <dbReference type="Pfam" id="PF00710"/>
    </source>
</evidence>
<evidence type="ECO:0000256" key="2">
    <source>
        <dbReference type="ARBA" id="ARBA00022801"/>
    </source>
</evidence>
<feature type="active site" description="O-isoaspartyl threonine intermediate" evidence="3">
    <location>
        <position position="12"/>
    </location>
</feature>
<dbReference type="Proteomes" id="UP000002565">
    <property type="component" value="Chromosome 1"/>
</dbReference>
<dbReference type="SMART" id="SM00870">
    <property type="entry name" value="Asparaginase"/>
    <property type="match status" value="1"/>
</dbReference>
<dbReference type="InterPro" id="IPR036152">
    <property type="entry name" value="Asp/glu_Ase-like_sf"/>
</dbReference>
<evidence type="ECO:0000256" key="3">
    <source>
        <dbReference type="PIRSR" id="PIRSR001220-1"/>
    </source>
</evidence>
<dbReference type="PANTHER" id="PTHR11707">
    <property type="entry name" value="L-ASPARAGINASE"/>
    <property type="match status" value="1"/>
</dbReference>
<name>A0A0F6ASS2_BRUA1</name>
<organism evidence="7 8">
    <name type="scientific">Brucella abortus (strain S19)</name>
    <dbReference type="NCBI Taxonomy" id="430066"/>
    <lineage>
        <taxon>Bacteria</taxon>
        <taxon>Pseudomonadati</taxon>
        <taxon>Pseudomonadota</taxon>
        <taxon>Alphaproteobacteria</taxon>
        <taxon>Hyphomicrobiales</taxon>
        <taxon>Brucellaceae</taxon>
        <taxon>Brucella/Ochrobactrum group</taxon>
        <taxon>Brucella</taxon>
    </lineage>
</organism>
<dbReference type="InterPro" id="IPR037152">
    <property type="entry name" value="L-asparaginase_N_sf"/>
</dbReference>
<dbReference type="KEGG" id="bmc:BAbS19_I18410"/>
<dbReference type="PATRIC" id="fig|359391.4.peg.2043"/>
<dbReference type="GO" id="GO:0004067">
    <property type="term" value="F:asparaginase activity"/>
    <property type="evidence" value="ECO:0007669"/>
    <property type="project" value="UniProtKB-UniRule"/>
</dbReference>
<protein>
    <submittedName>
        <fullName evidence="7">Asparaginase/glutaminase</fullName>
    </submittedName>
</protein>
<reference evidence="7 8" key="1">
    <citation type="journal article" date="2008" name="PLoS ONE">
        <title>Genome sequence of Brucella abortus vaccine strain S19 compared to virulent strains yields candidate virulence genes.</title>
        <authorList>
            <person name="Crasta O.R."/>
            <person name="Folkerts O."/>
            <person name="Fei Z."/>
            <person name="Mane S.P."/>
            <person name="Evans C."/>
            <person name="Martino-Catt S."/>
            <person name="Bricker B."/>
            <person name="Yu G."/>
            <person name="Du L."/>
            <person name="Sobral B.W."/>
        </authorList>
    </citation>
    <scope>NUCLEOTIDE SEQUENCE [LARGE SCALE GENOMIC DNA]</scope>
    <source>
        <strain evidence="7 8">S19</strain>
    </source>
</reference>
<dbReference type="PRINTS" id="PR00139">
    <property type="entry name" value="ASNGLNASE"/>
</dbReference>
<dbReference type="GO" id="GO:0006528">
    <property type="term" value="P:asparagine metabolic process"/>
    <property type="evidence" value="ECO:0007669"/>
    <property type="project" value="InterPro"/>
</dbReference>
<proteinExistence type="inferred from homology"/>
<dbReference type="AlphaFoldDB" id="A0A0F6ASS2"/>
<evidence type="ECO:0000313" key="7">
    <source>
        <dbReference type="EMBL" id="ACD73323.1"/>
    </source>
</evidence>
<dbReference type="InterPro" id="IPR040919">
    <property type="entry name" value="Asparaginase_C"/>
</dbReference>
<feature type="domain" description="Asparaginase/glutaminase C-terminal" evidence="6">
    <location>
        <begin position="216"/>
        <end position="273"/>
    </location>
</feature>